<organism evidence="1">
    <name type="scientific">Cacopsylla melanoneura</name>
    <dbReference type="NCBI Taxonomy" id="428564"/>
    <lineage>
        <taxon>Eukaryota</taxon>
        <taxon>Metazoa</taxon>
        <taxon>Ecdysozoa</taxon>
        <taxon>Arthropoda</taxon>
        <taxon>Hexapoda</taxon>
        <taxon>Insecta</taxon>
        <taxon>Pterygota</taxon>
        <taxon>Neoptera</taxon>
        <taxon>Paraneoptera</taxon>
        <taxon>Hemiptera</taxon>
        <taxon>Sternorrhyncha</taxon>
        <taxon>Psylloidea</taxon>
        <taxon>Psyllidae</taxon>
        <taxon>Psyllinae</taxon>
        <taxon>Cacopsylla</taxon>
    </lineage>
</organism>
<evidence type="ECO:0000313" key="1">
    <source>
        <dbReference type="EMBL" id="CAG6661019.1"/>
    </source>
</evidence>
<name>A0A8D8S5T4_9HEMI</name>
<accession>A0A8D8S5T4</accession>
<dbReference type="EMBL" id="HBUF01198451">
    <property type="protein sequence ID" value="CAG6661019.1"/>
    <property type="molecule type" value="Transcribed_RNA"/>
</dbReference>
<dbReference type="AlphaFoldDB" id="A0A8D8S5T4"/>
<reference evidence="1" key="1">
    <citation type="submission" date="2021-05" db="EMBL/GenBank/DDBJ databases">
        <authorList>
            <person name="Alioto T."/>
            <person name="Alioto T."/>
            <person name="Gomez Garrido J."/>
        </authorList>
    </citation>
    <scope>NUCLEOTIDE SEQUENCE</scope>
</reference>
<protein>
    <submittedName>
        <fullName evidence="1">Uncharacterized protein</fullName>
    </submittedName>
</protein>
<sequence length="111" mass="11708">MILLTFTPGRGNISVYWSISRPFPVTISVSLSITIYSIIEPIPLSVISSSSLVVSSIPISSHVSRVTTAPVIVVARREASASFPSLIAPGCIRGATRTPSVRPGTTTIVSR</sequence>
<proteinExistence type="predicted"/>